<comment type="caution">
    <text evidence="3">The sequence shown here is derived from an EMBL/GenBank/DDBJ whole genome shotgun (WGS) entry which is preliminary data.</text>
</comment>
<dbReference type="Proteomes" id="UP001142393">
    <property type="component" value="Unassembled WGS sequence"/>
</dbReference>
<keyword evidence="2" id="KW-0732">Signal</keyword>
<dbReference type="EMBL" id="JANVFU010000014">
    <property type="protein sequence ID" value="KAJ3740603.1"/>
    <property type="molecule type" value="Genomic_DNA"/>
</dbReference>
<proteinExistence type="predicted"/>
<organism evidence="3 4">
    <name type="scientific">Lentinula detonsa</name>
    <dbReference type="NCBI Taxonomy" id="2804962"/>
    <lineage>
        <taxon>Eukaryota</taxon>
        <taxon>Fungi</taxon>
        <taxon>Dikarya</taxon>
        <taxon>Basidiomycota</taxon>
        <taxon>Agaricomycotina</taxon>
        <taxon>Agaricomycetes</taxon>
        <taxon>Agaricomycetidae</taxon>
        <taxon>Agaricales</taxon>
        <taxon>Marasmiineae</taxon>
        <taxon>Omphalotaceae</taxon>
        <taxon>Lentinula</taxon>
    </lineage>
</organism>
<accession>A0A9W8NTR8</accession>
<evidence type="ECO:0000313" key="4">
    <source>
        <dbReference type="Proteomes" id="UP001142393"/>
    </source>
</evidence>
<feature type="chain" id="PRO_5040860097" description="HAUS augmin-like complex subunit 6 N-terminal domain-containing protein" evidence="2">
    <location>
        <begin position="28"/>
        <end position="428"/>
    </location>
</feature>
<protein>
    <recommendedName>
        <fullName evidence="5">HAUS augmin-like complex subunit 6 N-terminal domain-containing protein</fullName>
    </recommendedName>
</protein>
<feature type="region of interest" description="Disordered" evidence="1">
    <location>
        <begin position="381"/>
        <end position="406"/>
    </location>
</feature>
<keyword evidence="4" id="KW-1185">Reference proteome</keyword>
<evidence type="ECO:0000313" key="3">
    <source>
        <dbReference type="EMBL" id="KAJ3740603.1"/>
    </source>
</evidence>
<evidence type="ECO:0008006" key="5">
    <source>
        <dbReference type="Google" id="ProtNLM"/>
    </source>
</evidence>
<evidence type="ECO:0000256" key="2">
    <source>
        <dbReference type="SAM" id="SignalP"/>
    </source>
</evidence>
<evidence type="ECO:0000256" key="1">
    <source>
        <dbReference type="SAM" id="MobiDB-lite"/>
    </source>
</evidence>
<feature type="signal peptide" evidence="2">
    <location>
        <begin position="1"/>
        <end position="27"/>
    </location>
</feature>
<name>A0A9W8NTR8_9AGAR</name>
<dbReference type="AlphaFoldDB" id="A0A9W8NTR8"/>
<gene>
    <name evidence="3" type="ORF">DFH05DRAFT_1559759</name>
</gene>
<reference evidence="3 4" key="1">
    <citation type="journal article" date="2023" name="Proc. Natl. Acad. Sci. U.S.A.">
        <title>A global phylogenomic analysis of the shiitake genus Lentinula.</title>
        <authorList>
            <person name="Sierra-Patev S."/>
            <person name="Min B."/>
            <person name="Naranjo-Ortiz M."/>
            <person name="Looney B."/>
            <person name="Konkel Z."/>
            <person name="Slot J.C."/>
            <person name="Sakamoto Y."/>
            <person name="Steenwyk J.L."/>
            <person name="Rokas A."/>
            <person name="Carro J."/>
            <person name="Camarero S."/>
            <person name="Ferreira P."/>
            <person name="Molpeceres G."/>
            <person name="Ruiz-Duenas F.J."/>
            <person name="Serrano A."/>
            <person name="Henrissat B."/>
            <person name="Drula E."/>
            <person name="Hughes K.W."/>
            <person name="Mata J.L."/>
            <person name="Ishikawa N.K."/>
            <person name="Vargas-Isla R."/>
            <person name="Ushijima S."/>
            <person name="Smith C.A."/>
            <person name="Donoghue J."/>
            <person name="Ahrendt S."/>
            <person name="Andreopoulos W."/>
            <person name="He G."/>
            <person name="LaButti K."/>
            <person name="Lipzen A."/>
            <person name="Ng V."/>
            <person name="Riley R."/>
            <person name="Sandor L."/>
            <person name="Barry K."/>
            <person name="Martinez A.T."/>
            <person name="Xiao Y."/>
            <person name="Gibbons J.G."/>
            <person name="Terashima K."/>
            <person name="Grigoriev I.V."/>
            <person name="Hibbett D."/>
        </authorList>
    </citation>
    <scope>NUCLEOTIDE SEQUENCE [LARGE SCALE GENOMIC DNA]</scope>
    <source>
        <strain evidence="3 4">TFB7810</strain>
    </source>
</reference>
<sequence>MNSVSELPLPLLLLIHLQILQYPHVNNEDFDIYIFDTHRHGLRARTTMMENLGYWLIVKIEGHKKVKKILPTYPCIKPSETTAFRTSFAKYLEGLRQSSIKENTAAAVWWREVQARKSYLEECSEGKFLRLLLALSTHVFFTLQSVSNVEPNPELNYSTRLAFSQASQRQWVKVASGLLGREQRLMDMKARILVSTTLNSRYHSTSTPRLIALRDSKLEDILSQENWKGDSARNALKFLVTLAGLGFDVLEAGDHKSSDALSVWAQDLSPQPHWQIVHQLLPVAAARHPSYIRKLQKPIFRLAETEFAQTLQSELKSNYHYADRKSEESHEMTKKMTQLSSSSFNNAVLTLRNYHETEGYASAALERALKSVVIEARGLEERSNELRTRSSKPARPPQKRTTDGTLARGISFWEDKHVITNAEGRWLF</sequence>